<evidence type="ECO:0008006" key="5">
    <source>
        <dbReference type="Google" id="ProtNLM"/>
    </source>
</evidence>
<gene>
    <name evidence="3" type="ORF">GCM10010517_32230</name>
</gene>
<feature type="region of interest" description="Disordered" evidence="1">
    <location>
        <begin position="1"/>
        <end position="23"/>
    </location>
</feature>
<keyword evidence="4" id="KW-1185">Reference proteome</keyword>
<feature type="region of interest" description="Disordered" evidence="1">
    <location>
        <begin position="55"/>
        <end position="81"/>
    </location>
</feature>
<keyword evidence="2" id="KW-1133">Transmembrane helix</keyword>
<proteinExistence type="predicted"/>
<dbReference type="InterPro" id="IPR052750">
    <property type="entry name" value="GH18_Chitinase"/>
</dbReference>
<dbReference type="EMBL" id="BAAAVI010000020">
    <property type="protein sequence ID" value="GAA2871907.1"/>
    <property type="molecule type" value="Genomic_DNA"/>
</dbReference>
<dbReference type="PANTHER" id="PTHR42976:SF1">
    <property type="entry name" value="GH18 DOMAIN-CONTAINING PROTEIN-RELATED"/>
    <property type="match status" value="1"/>
</dbReference>
<feature type="transmembrane region" description="Helical" evidence="2">
    <location>
        <begin position="27"/>
        <end position="47"/>
    </location>
</feature>
<comment type="caution">
    <text evidence="3">The sequence shown here is derived from an EMBL/GenBank/DDBJ whole genome shotgun (WGS) entry which is preliminary data.</text>
</comment>
<feature type="compositionally biased region" description="Basic and acidic residues" evidence="1">
    <location>
        <begin position="7"/>
        <end position="19"/>
    </location>
</feature>
<protein>
    <recommendedName>
        <fullName evidence="5">Chitinase</fullName>
    </recommendedName>
</protein>
<sequence>MAATTDHSADDQATRRAREPGVPPRPLVALASVLLAAGTGVAIWLLPGRTDGDWAGRPGTGAAPAPATGATAGRTAEQGAAPAVARPSGFVTFVDAVRDPLFDLPKVARKSRVHWFTVGHLTAGHHGCVPRWGGTREQDGAPVADRLGRLRAAGGDAGLAFGGPAGRELAAACADQARLTAAYRQAIRAFDASYIDFELHDRADAATVFRRARAIATLQREAARAGRPLTVSFTLPVTAAGLSRSDQEMLRATRAAGAEIAAVNLLTPVDHGAGGQRRLLPVASAVRSAQPQIARSLGESAAWHRIALTPVLTGSGDLTEGDARKLLAFTNRNNLAWLSARGAALTPDVTRFLAAQ</sequence>
<dbReference type="Proteomes" id="UP001500831">
    <property type="component" value="Unassembled WGS sequence"/>
</dbReference>
<dbReference type="Gene3D" id="3.20.20.80">
    <property type="entry name" value="Glycosidases"/>
    <property type="match status" value="1"/>
</dbReference>
<reference evidence="4" key="1">
    <citation type="journal article" date="2019" name="Int. J. Syst. Evol. Microbiol.">
        <title>The Global Catalogue of Microorganisms (GCM) 10K type strain sequencing project: providing services to taxonomists for standard genome sequencing and annotation.</title>
        <authorList>
            <consortium name="The Broad Institute Genomics Platform"/>
            <consortium name="The Broad Institute Genome Sequencing Center for Infectious Disease"/>
            <person name="Wu L."/>
            <person name="Ma J."/>
        </authorList>
    </citation>
    <scope>NUCLEOTIDE SEQUENCE [LARGE SCALE GENOMIC DNA]</scope>
    <source>
        <strain evidence="4">JCM 6242</strain>
    </source>
</reference>
<name>A0ABP6IDB2_9ACTN</name>
<evidence type="ECO:0000313" key="4">
    <source>
        <dbReference type="Proteomes" id="UP001500831"/>
    </source>
</evidence>
<keyword evidence="2" id="KW-0472">Membrane</keyword>
<evidence type="ECO:0000256" key="2">
    <source>
        <dbReference type="SAM" id="Phobius"/>
    </source>
</evidence>
<dbReference type="PANTHER" id="PTHR42976">
    <property type="entry name" value="BIFUNCTIONAL CHITINASE/LYSOZYME-RELATED"/>
    <property type="match status" value="1"/>
</dbReference>
<organism evidence="3 4">
    <name type="scientific">Streptosporangium fragile</name>
    <dbReference type="NCBI Taxonomy" id="46186"/>
    <lineage>
        <taxon>Bacteria</taxon>
        <taxon>Bacillati</taxon>
        <taxon>Actinomycetota</taxon>
        <taxon>Actinomycetes</taxon>
        <taxon>Streptosporangiales</taxon>
        <taxon>Streptosporangiaceae</taxon>
        <taxon>Streptosporangium</taxon>
    </lineage>
</organism>
<evidence type="ECO:0000256" key="1">
    <source>
        <dbReference type="SAM" id="MobiDB-lite"/>
    </source>
</evidence>
<evidence type="ECO:0000313" key="3">
    <source>
        <dbReference type="EMBL" id="GAA2871907.1"/>
    </source>
</evidence>
<accession>A0ABP6IDB2</accession>
<dbReference type="RefSeq" id="WP_344972038.1">
    <property type="nucleotide sequence ID" value="NZ_BAAAVI010000020.1"/>
</dbReference>
<keyword evidence="2" id="KW-0812">Transmembrane</keyword>